<name>A0A9P8QQU7_9HYPO</name>
<evidence type="ECO:0000256" key="2">
    <source>
        <dbReference type="SAM" id="Phobius"/>
    </source>
</evidence>
<reference evidence="3" key="1">
    <citation type="submission" date="2021-08" db="EMBL/GenBank/DDBJ databases">
        <title>Chromosome-Level Trichoderma cornu-damae using Hi-C Data.</title>
        <authorList>
            <person name="Kim C.S."/>
        </authorList>
    </citation>
    <scope>NUCLEOTIDE SEQUENCE</scope>
    <source>
        <strain evidence="3">KA19-0412C</strain>
    </source>
</reference>
<evidence type="ECO:0000313" key="4">
    <source>
        <dbReference type="Proteomes" id="UP000827724"/>
    </source>
</evidence>
<dbReference type="OrthoDB" id="4843554at2759"/>
<feature type="transmembrane region" description="Helical" evidence="2">
    <location>
        <begin position="165"/>
        <end position="185"/>
    </location>
</feature>
<keyword evidence="2" id="KW-0472">Membrane</keyword>
<comment type="caution">
    <text evidence="3">The sequence shown here is derived from an EMBL/GenBank/DDBJ whole genome shotgun (WGS) entry which is preliminary data.</text>
</comment>
<organism evidence="3 4">
    <name type="scientific">Trichoderma cornu-damae</name>
    <dbReference type="NCBI Taxonomy" id="654480"/>
    <lineage>
        <taxon>Eukaryota</taxon>
        <taxon>Fungi</taxon>
        <taxon>Dikarya</taxon>
        <taxon>Ascomycota</taxon>
        <taxon>Pezizomycotina</taxon>
        <taxon>Sordariomycetes</taxon>
        <taxon>Hypocreomycetidae</taxon>
        <taxon>Hypocreales</taxon>
        <taxon>Hypocreaceae</taxon>
        <taxon>Trichoderma</taxon>
    </lineage>
</organism>
<evidence type="ECO:0000256" key="1">
    <source>
        <dbReference type="SAM" id="MobiDB-lite"/>
    </source>
</evidence>
<dbReference type="EMBL" id="JAIWOZ010000002">
    <property type="protein sequence ID" value="KAH6609835.1"/>
    <property type="molecule type" value="Genomic_DNA"/>
</dbReference>
<feature type="compositionally biased region" description="Pro residues" evidence="1">
    <location>
        <begin position="1"/>
        <end position="17"/>
    </location>
</feature>
<gene>
    <name evidence="3" type="ORF">Trco_003181</name>
</gene>
<accession>A0A9P8QQU7</accession>
<feature type="compositionally biased region" description="Low complexity" evidence="1">
    <location>
        <begin position="18"/>
        <end position="31"/>
    </location>
</feature>
<dbReference type="Proteomes" id="UP000827724">
    <property type="component" value="Unassembled WGS sequence"/>
</dbReference>
<keyword evidence="2" id="KW-1133">Transmembrane helix</keyword>
<keyword evidence="4" id="KW-1185">Reference proteome</keyword>
<protein>
    <submittedName>
        <fullName evidence="3">Uncharacterized protein</fullName>
    </submittedName>
</protein>
<sequence>MPDNPPPTMQSTPPSPTPSTTSSTQPAASPAVDKTGTRTPDLPTASAASSSHGTPIAPTVIGSDGSGGGETGGWGRTENAEERCVCLNASFDVAEIAGLCASCIGMVANTQNDMEIIMSVCGFPPQQYDPGKDILAANIWVKASRPTAEWAGSAKMSRASRSTRVASVGPVMGVAVGFGVGALMML</sequence>
<keyword evidence="2" id="KW-0812">Transmembrane</keyword>
<feature type="region of interest" description="Disordered" evidence="1">
    <location>
        <begin position="1"/>
        <end position="75"/>
    </location>
</feature>
<dbReference type="AlphaFoldDB" id="A0A9P8QQU7"/>
<evidence type="ECO:0000313" key="3">
    <source>
        <dbReference type="EMBL" id="KAH6609835.1"/>
    </source>
</evidence>
<proteinExistence type="predicted"/>
<feature type="compositionally biased region" description="Gly residues" evidence="1">
    <location>
        <begin position="64"/>
        <end position="75"/>
    </location>
</feature>